<proteinExistence type="predicted"/>
<dbReference type="EMBL" id="FOMN01000002">
    <property type="protein sequence ID" value="SFD36050.1"/>
    <property type="molecule type" value="Genomic_DNA"/>
</dbReference>
<evidence type="ECO:0000313" key="3">
    <source>
        <dbReference type="EMBL" id="SFD36050.1"/>
    </source>
</evidence>
<dbReference type="Gene3D" id="3.20.20.70">
    <property type="entry name" value="Aldolase class I"/>
    <property type="match status" value="1"/>
</dbReference>
<dbReference type="InterPro" id="IPR008589">
    <property type="entry name" value="MupG"/>
</dbReference>
<dbReference type="Gene3D" id="2.40.100.10">
    <property type="entry name" value="Cyclophilin-like"/>
    <property type="match status" value="1"/>
</dbReference>
<dbReference type="Pfam" id="PF19200">
    <property type="entry name" value="MupG_N"/>
    <property type="match status" value="1"/>
</dbReference>
<dbReference type="Pfam" id="PF05913">
    <property type="entry name" value="MupG_C"/>
    <property type="match status" value="1"/>
</dbReference>
<feature type="domain" description="6-phospho-N-acetylmuramidase C-terminal" evidence="1">
    <location>
        <begin position="248"/>
        <end position="362"/>
    </location>
</feature>
<dbReference type="RefSeq" id="WP_090092434.1">
    <property type="nucleotide sequence ID" value="NZ_CBCRVU010000002.1"/>
</dbReference>
<dbReference type="InterPro" id="IPR043894">
    <property type="entry name" value="MupG_C"/>
</dbReference>
<accession>A0A1I1RZE9</accession>
<dbReference type="SUPFAM" id="SSF50891">
    <property type="entry name" value="Cyclophilin-like"/>
    <property type="match status" value="1"/>
</dbReference>
<evidence type="ECO:0000259" key="1">
    <source>
        <dbReference type="Pfam" id="PF05913"/>
    </source>
</evidence>
<organism evidence="3 4">
    <name type="scientific">Lactobacillus bombicola</name>
    <dbReference type="NCBI Taxonomy" id="1505723"/>
    <lineage>
        <taxon>Bacteria</taxon>
        <taxon>Bacillati</taxon>
        <taxon>Bacillota</taxon>
        <taxon>Bacilli</taxon>
        <taxon>Lactobacillales</taxon>
        <taxon>Lactobacillaceae</taxon>
        <taxon>Lactobacillus</taxon>
    </lineage>
</organism>
<dbReference type="InterPro" id="IPR029000">
    <property type="entry name" value="Cyclophilin-like_dom_sf"/>
</dbReference>
<feature type="domain" description="6-phospho-N-acetylmuramidase N-terminal" evidence="2">
    <location>
        <begin position="4"/>
        <end position="238"/>
    </location>
</feature>
<dbReference type="Proteomes" id="UP000199599">
    <property type="component" value="Unassembled WGS sequence"/>
</dbReference>
<dbReference type="AlphaFoldDB" id="A0A1I1RZE9"/>
<gene>
    <name evidence="3" type="ORF">SAMN04487792_0474</name>
</gene>
<dbReference type="PANTHER" id="PTHR38435">
    <property type="match status" value="1"/>
</dbReference>
<reference evidence="4" key="1">
    <citation type="submission" date="2016-10" db="EMBL/GenBank/DDBJ databases">
        <authorList>
            <person name="Varghese N."/>
            <person name="Submissions S."/>
        </authorList>
    </citation>
    <scope>NUCLEOTIDE SEQUENCE [LARGE SCALE GENOMIC DNA]</scope>
    <source>
        <strain evidence="4">R-53102</strain>
    </source>
</reference>
<dbReference type="InterPro" id="IPR043797">
    <property type="entry name" value="MupG_N"/>
</dbReference>
<name>A0A1I1RZE9_9LACO</name>
<protein>
    <recommendedName>
        <fullName evidence="5">DUF871 domain-containing protein</fullName>
    </recommendedName>
</protein>
<evidence type="ECO:0008006" key="5">
    <source>
        <dbReference type="Google" id="ProtNLM"/>
    </source>
</evidence>
<evidence type="ECO:0000313" key="4">
    <source>
        <dbReference type="Proteomes" id="UP000199599"/>
    </source>
</evidence>
<dbReference type="SUPFAM" id="SSF51445">
    <property type="entry name" value="(Trans)glycosidases"/>
    <property type="match status" value="1"/>
</dbReference>
<dbReference type="PANTHER" id="PTHR38435:SF1">
    <property type="entry name" value="DUF871 DOMAIN-CONTAINING PROTEIN"/>
    <property type="match status" value="1"/>
</dbReference>
<dbReference type="InterPro" id="IPR017853">
    <property type="entry name" value="GH"/>
</dbReference>
<dbReference type="STRING" id="1505723.SAMN04487792_0474"/>
<sequence>MKQLGISLYPEQSTFIQDKEYMDLAKKYGYQRIFTSLLQLKSDSGEDLLARLKEDVDYANQLGFKTVVDINPALFKELRIDYNDLSFFQDLGVWGLRLDEGFSGIEEAAMTHNPYGLKIELNMSRGTNYLDSIMSYDPEEDNLIGCHNFYPQEYTGLSEEIFYEYSQKYRDYGLHTAAFISSKHAQFGPWPVHEGLPTMENDRDRNIFSQVTHLRLSKMIDDIIIGNAFATEEELSQAAAAFKSPFPTLSIEFTGNVLPIEQTICLKDVHLYRGDASAYLLRDTKPRVVYANEAIPAQTEIKEVFDYGDVVIVNDKYPRYKGELQLVLTPFENDGRRNLVGHLREDDLDLLDAIEPWSTFILKNAKNN</sequence>
<dbReference type="InterPro" id="IPR013785">
    <property type="entry name" value="Aldolase_TIM"/>
</dbReference>
<evidence type="ECO:0000259" key="2">
    <source>
        <dbReference type="Pfam" id="PF19200"/>
    </source>
</evidence>